<reference evidence="1" key="1">
    <citation type="submission" date="2008-01" db="EMBL/GenBank/DDBJ databases">
        <title>Complete sequence of chromosome of Caulobacter sp. K31.</title>
        <authorList>
            <consortium name="US DOE Joint Genome Institute"/>
            <person name="Copeland A."/>
            <person name="Lucas S."/>
            <person name="Lapidus A."/>
            <person name="Barry K."/>
            <person name="Glavina del Rio T."/>
            <person name="Dalin E."/>
            <person name="Tice H."/>
            <person name="Pitluck S."/>
            <person name="Bruce D."/>
            <person name="Goodwin L."/>
            <person name="Thompson L.S."/>
            <person name="Brettin T."/>
            <person name="Detter J.C."/>
            <person name="Han C."/>
            <person name="Schmutz J."/>
            <person name="Larimer F."/>
            <person name="Land M."/>
            <person name="Hauser L."/>
            <person name="Kyrpides N."/>
            <person name="Kim E."/>
            <person name="Stephens C."/>
            <person name="Richardson P."/>
        </authorList>
    </citation>
    <scope>NUCLEOTIDE SEQUENCE [LARGE SCALE GENOMIC DNA]</scope>
    <source>
        <strain evidence="1">K31</strain>
    </source>
</reference>
<dbReference type="AlphaFoldDB" id="B0T038"/>
<dbReference type="KEGG" id="cak:Caul_4408"/>
<evidence type="ECO:0000313" key="1">
    <source>
        <dbReference type="EMBL" id="ABZ73528.1"/>
    </source>
</evidence>
<organism evidence="1">
    <name type="scientific">Caulobacter sp. (strain K31)</name>
    <dbReference type="NCBI Taxonomy" id="366602"/>
    <lineage>
        <taxon>Bacteria</taxon>
        <taxon>Pseudomonadati</taxon>
        <taxon>Pseudomonadota</taxon>
        <taxon>Alphaproteobacteria</taxon>
        <taxon>Caulobacterales</taxon>
        <taxon>Caulobacteraceae</taxon>
        <taxon>Caulobacter</taxon>
    </lineage>
</organism>
<dbReference type="EMBL" id="CP000927">
    <property type="protein sequence ID" value="ABZ73528.1"/>
    <property type="molecule type" value="Genomic_DNA"/>
</dbReference>
<protein>
    <submittedName>
        <fullName evidence="1">Uncharacterized protein</fullName>
    </submittedName>
</protein>
<gene>
    <name evidence="1" type="ordered locus">Caul_4408</name>
</gene>
<sequence length="143" mass="15164">MTPALPDILRGNFLCLAIPAPVESQGEFMTGRVGVIALLSLLAAQEVERGTTARVWENAAIAAVLAEAAEVYGVQYAELAETQSADLSLVALDAANAALRRGLIALHEAVEDAADLPRHRVIVALYGEMAQARRLDLPPLPAR</sequence>
<dbReference type="STRING" id="366602.Caul_4408"/>
<name>B0T038_CAUSK</name>
<dbReference type="eggNOG" id="ENOG5033A2U">
    <property type="taxonomic scope" value="Bacteria"/>
</dbReference>
<proteinExistence type="predicted"/>
<accession>B0T038</accession>
<dbReference type="HOGENOM" id="CLU_1821907_0_0_5"/>
<dbReference type="OrthoDB" id="7189869at2"/>